<evidence type="ECO:0000313" key="2">
    <source>
        <dbReference type="EMBL" id="ACO65798.1"/>
    </source>
</evidence>
<feature type="compositionally biased region" description="Low complexity" evidence="1">
    <location>
        <begin position="132"/>
        <end position="188"/>
    </location>
</feature>
<evidence type="ECO:0000313" key="3">
    <source>
        <dbReference type="Proteomes" id="UP000002009"/>
    </source>
</evidence>
<accession>C1EBX9</accession>
<sequence length="308" mass="33283">MSNQARIDDMTMQIKNAHLRVGSGFIQYPPQRPFAQPVQVQPPTLSQNEYPEEWKNVNAKPAAPPQRPPQQQAPPQQQQQQQQYGGYGYPSQNQPPAQNGYGQYGQQPAANGYAQNGYGQYGQQPAANGYAQNGYGNYGQQPPQQPQQMYGGYQQNGYQQNGYQQQPPQQAPPQQQYQQQRPTTAAAPSGGGIGGAPAMAMPGRRGNIPAPKVATPNANGAPARGAKPAHGGRQQQQQRAPPPQAAQKPKKFMPGMIVGSLVQQPPARPAPATMAPPQSVIRAAETGEKISKSQAKRNRKKAREAGMH</sequence>
<evidence type="ECO:0000256" key="1">
    <source>
        <dbReference type="SAM" id="MobiDB-lite"/>
    </source>
</evidence>
<feature type="region of interest" description="Disordered" evidence="1">
    <location>
        <begin position="30"/>
        <end position="108"/>
    </location>
</feature>
<proteinExistence type="predicted"/>
<dbReference type="OMA" id="ARIDDMT"/>
<dbReference type="EMBL" id="CP001329">
    <property type="protein sequence ID" value="ACO65798.1"/>
    <property type="molecule type" value="Genomic_DNA"/>
</dbReference>
<feature type="compositionally biased region" description="Low complexity" evidence="1">
    <location>
        <begin position="73"/>
        <end position="96"/>
    </location>
</feature>
<dbReference type="KEGG" id="mis:MICPUN_107410"/>
<feature type="region of interest" description="Disordered" evidence="1">
    <location>
        <begin position="132"/>
        <end position="308"/>
    </location>
</feature>
<dbReference type="eggNOG" id="ENOG502R8P4">
    <property type="taxonomic scope" value="Eukaryota"/>
</dbReference>
<dbReference type="InParanoid" id="C1EBX9"/>
<reference evidence="2 3" key="1">
    <citation type="journal article" date="2009" name="Science">
        <title>Green evolution and dynamic adaptations revealed by genomes of the marine picoeukaryotes Micromonas.</title>
        <authorList>
            <person name="Worden A.Z."/>
            <person name="Lee J.H."/>
            <person name="Mock T."/>
            <person name="Rouze P."/>
            <person name="Simmons M.P."/>
            <person name="Aerts A.L."/>
            <person name="Allen A.E."/>
            <person name="Cuvelier M.L."/>
            <person name="Derelle E."/>
            <person name="Everett M.V."/>
            <person name="Foulon E."/>
            <person name="Grimwood J."/>
            <person name="Gundlach H."/>
            <person name="Henrissat B."/>
            <person name="Napoli C."/>
            <person name="McDonald S.M."/>
            <person name="Parker M.S."/>
            <person name="Rombauts S."/>
            <person name="Salamov A."/>
            <person name="Von Dassow P."/>
            <person name="Badger J.H."/>
            <person name="Coutinho P.M."/>
            <person name="Demir E."/>
            <person name="Dubchak I."/>
            <person name="Gentemann C."/>
            <person name="Eikrem W."/>
            <person name="Gready J.E."/>
            <person name="John U."/>
            <person name="Lanier W."/>
            <person name="Lindquist E.A."/>
            <person name="Lucas S."/>
            <person name="Mayer K.F."/>
            <person name="Moreau H."/>
            <person name="Not F."/>
            <person name="Otillar R."/>
            <person name="Panaud O."/>
            <person name="Pangilinan J."/>
            <person name="Paulsen I."/>
            <person name="Piegu B."/>
            <person name="Poliakov A."/>
            <person name="Robbens S."/>
            <person name="Schmutz J."/>
            <person name="Toulza E."/>
            <person name="Wyss T."/>
            <person name="Zelensky A."/>
            <person name="Zhou K."/>
            <person name="Armbrust E.V."/>
            <person name="Bhattacharya D."/>
            <person name="Goodenough U.W."/>
            <person name="Van de Peer Y."/>
            <person name="Grigoriev I.V."/>
        </authorList>
    </citation>
    <scope>NUCLEOTIDE SEQUENCE [LARGE SCALE GENOMIC DNA]</scope>
    <source>
        <strain evidence="3">RCC299 / NOUM17</strain>
    </source>
</reference>
<dbReference type="AlphaFoldDB" id="C1EBX9"/>
<protein>
    <submittedName>
        <fullName evidence="2">Uncharacterized protein</fullName>
    </submittedName>
</protein>
<feature type="compositionally biased region" description="Polar residues" evidence="1">
    <location>
        <begin position="38"/>
        <end position="49"/>
    </location>
</feature>
<feature type="compositionally biased region" description="Pro residues" evidence="1">
    <location>
        <begin position="62"/>
        <end position="72"/>
    </location>
</feature>
<dbReference type="RefSeq" id="XP_002504540.1">
    <property type="nucleotide sequence ID" value="XM_002504494.1"/>
</dbReference>
<dbReference type="Proteomes" id="UP000002009">
    <property type="component" value="Chromosome 9"/>
</dbReference>
<name>C1EBX9_MICCC</name>
<dbReference type="OrthoDB" id="515565at2759"/>
<organism evidence="2 3">
    <name type="scientific">Micromonas commoda (strain RCC299 / NOUM17 / CCMP2709)</name>
    <name type="common">Picoplanktonic green alga</name>
    <dbReference type="NCBI Taxonomy" id="296587"/>
    <lineage>
        <taxon>Eukaryota</taxon>
        <taxon>Viridiplantae</taxon>
        <taxon>Chlorophyta</taxon>
        <taxon>Mamiellophyceae</taxon>
        <taxon>Mamiellales</taxon>
        <taxon>Mamiellaceae</taxon>
        <taxon>Micromonas</taxon>
    </lineage>
</organism>
<gene>
    <name evidence="2" type="ORF">MICPUN_107410</name>
</gene>
<dbReference type="GeneID" id="8246404"/>
<keyword evidence="3" id="KW-1185">Reference proteome</keyword>